<sequence>MEKIFIDSSADITKKALIAWDTFWHPKSAGGFTMQTLVKYLLEERQTLGDLDSYILSTYGVHSKQASWMSKRKAYMNFTEAGIQEDDGLIMELQSGSLSCSGIAHEITYQVQNEVNRALTHMKGKNSNVQGYRMHDYSWCCVLWVAGKKLSTISREGTEYCSDY</sequence>
<keyword evidence="2" id="KW-1185">Reference proteome</keyword>
<evidence type="ECO:0000313" key="1">
    <source>
        <dbReference type="EMBL" id="KAG5596326.1"/>
    </source>
</evidence>
<reference evidence="1 2" key="1">
    <citation type="submission" date="2020-09" db="EMBL/GenBank/DDBJ databases">
        <title>De no assembly of potato wild relative species, Solanum commersonii.</title>
        <authorList>
            <person name="Cho K."/>
        </authorList>
    </citation>
    <scope>NUCLEOTIDE SEQUENCE [LARGE SCALE GENOMIC DNA]</scope>
    <source>
        <strain evidence="1">LZ3.2</strain>
        <tissue evidence="1">Leaf</tissue>
    </source>
</reference>
<comment type="caution">
    <text evidence="1">The sequence shown here is derived from an EMBL/GenBank/DDBJ whole genome shotgun (WGS) entry which is preliminary data.</text>
</comment>
<accession>A0A9J5YBI7</accession>
<dbReference type="AlphaFoldDB" id="A0A9J5YBI7"/>
<dbReference type="EMBL" id="JACXVP010000007">
    <property type="protein sequence ID" value="KAG5596326.1"/>
    <property type="molecule type" value="Genomic_DNA"/>
</dbReference>
<proteinExistence type="predicted"/>
<protein>
    <submittedName>
        <fullName evidence="1">Uncharacterized protein</fullName>
    </submittedName>
</protein>
<name>A0A9J5YBI7_SOLCO</name>
<organism evidence="1 2">
    <name type="scientific">Solanum commersonii</name>
    <name type="common">Commerson's wild potato</name>
    <name type="synonym">Commerson's nightshade</name>
    <dbReference type="NCBI Taxonomy" id="4109"/>
    <lineage>
        <taxon>Eukaryota</taxon>
        <taxon>Viridiplantae</taxon>
        <taxon>Streptophyta</taxon>
        <taxon>Embryophyta</taxon>
        <taxon>Tracheophyta</taxon>
        <taxon>Spermatophyta</taxon>
        <taxon>Magnoliopsida</taxon>
        <taxon>eudicotyledons</taxon>
        <taxon>Gunneridae</taxon>
        <taxon>Pentapetalae</taxon>
        <taxon>asterids</taxon>
        <taxon>lamiids</taxon>
        <taxon>Solanales</taxon>
        <taxon>Solanaceae</taxon>
        <taxon>Solanoideae</taxon>
        <taxon>Solaneae</taxon>
        <taxon>Solanum</taxon>
    </lineage>
</organism>
<evidence type="ECO:0000313" key="2">
    <source>
        <dbReference type="Proteomes" id="UP000824120"/>
    </source>
</evidence>
<dbReference type="Proteomes" id="UP000824120">
    <property type="component" value="Chromosome 7"/>
</dbReference>
<gene>
    <name evidence="1" type="ORF">H5410_037558</name>
</gene>